<evidence type="ECO:0000313" key="1">
    <source>
        <dbReference type="EMBL" id="KAI0034204.1"/>
    </source>
</evidence>
<proteinExistence type="predicted"/>
<protein>
    <submittedName>
        <fullName evidence="1">Uncharacterized protein</fullName>
    </submittedName>
</protein>
<accession>A0ACB8QQT6</accession>
<dbReference type="Proteomes" id="UP000814128">
    <property type="component" value="Unassembled WGS sequence"/>
</dbReference>
<comment type="caution">
    <text evidence="1">The sequence shown here is derived from an EMBL/GenBank/DDBJ whole genome shotgun (WGS) entry which is preliminary data.</text>
</comment>
<reference evidence="1" key="2">
    <citation type="journal article" date="2022" name="New Phytol.">
        <title>Evolutionary transition to the ectomycorrhizal habit in the genomes of a hyperdiverse lineage of mushroom-forming fungi.</title>
        <authorList>
            <person name="Looney B."/>
            <person name="Miyauchi S."/>
            <person name="Morin E."/>
            <person name="Drula E."/>
            <person name="Courty P.E."/>
            <person name="Kohler A."/>
            <person name="Kuo A."/>
            <person name="LaButti K."/>
            <person name="Pangilinan J."/>
            <person name="Lipzen A."/>
            <person name="Riley R."/>
            <person name="Andreopoulos W."/>
            <person name="He G."/>
            <person name="Johnson J."/>
            <person name="Nolan M."/>
            <person name="Tritt A."/>
            <person name="Barry K.W."/>
            <person name="Grigoriev I.V."/>
            <person name="Nagy L.G."/>
            <person name="Hibbett D."/>
            <person name="Henrissat B."/>
            <person name="Matheny P.B."/>
            <person name="Labbe J."/>
            <person name="Martin F.M."/>
        </authorList>
    </citation>
    <scope>NUCLEOTIDE SEQUENCE</scope>
    <source>
        <strain evidence="1">EC-137</strain>
    </source>
</reference>
<sequence>MLQRFGKDLNSNINQVHTALQDNRISSLNRKSSTNSTRPRLSKSTDSTPLEAASAASAVATESADTKPYATIEGPFSASPASAPIKFSSIFLPMDPEQPPSVPSGAPPLLVTPTDISFPDPDDLKDKNGSAYERVKTFLKQFKRTYAALKYIFLLPVRLFFMFAYTTAKLAKMIILLPITVFVSIYEFRIRPACSSLPSILPFMNARPLSIRLQSSKDMTDAKVQSLQDQLPTPDINPNTIRTGADPSTRMHGGLSDTTRA</sequence>
<evidence type="ECO:0000313" key="2">
    <source>
        <dbReference type="Proteomes" id="UP000814128"/>
    </source>
</evidence>
<dbReference type="EMBL" id="MU273504">
    <property type="protein sequence ID" value="KAI0034204.1"/>
    <property type="molecule type" value="Genomic_DNA"/>
</dbReference>
<name>A0ACB8QQT6_9AGAM</name>
<gene>
    <name evidence="1" type="ORF">K488DRAFT_84179</name>
</gene>
<keyword evidence="2" id="KW-1185">Reference proteome</keyword>
<reference evidence="1" key="1">
    <citation type="submission" date="2021-02" db="EMBL/GenBank/DDBJ databases">
        <authorList>
            <consortium name="DOE Joint Genome Institute"/>
            <person name="Ahrendt S."/>
            <person name="Looney B.P."/>
            <person name="Miyauchi S."/>
            <person name="Morin E."/>
            <person name="Drula E."/>
            <person name="Courty P.E."/>
            <person name="Chicoki N."/>
            <person name="Fauchery L."/>
            <person name="Kohler A."/>
            <person name="Kuo A."/>
            <person name="Labutti K."/>
            <person name="Pangilinan J."/>
            <person name="Lipzen A."/>
            <person name="Riley R."/>
            <person name="Andreopoulos W."/>
            <person name="He G."/>
            <person name="Johnson J."/>
            <person name="Barry K.W."/>
            <person name="Grigoriev I.V."/>
            <person name="Nagy L."/>
            <person name="Hibbett D."/>
            <person name="Henrissat B."/>
            <person name="Matheny P.B."/>
            <person name="Labbe J."/>
            <person name="Martin F."/>
        </authorList>
    </citation>
    <scope>NUCLEOTIDE SEQUENCE</scope>
    <source>
        <strain evidence="1">EC-137</strain>
    </source>
</reference>
<organism evidence="1 2">
    <name type="scientific">Vararia minispora EC-137</name>
    <dbReference type="NCBI Taxonomy" id="1314806"/>
    <lineage>
        <taxon>Eukaryota</taxon>
        <taxon>Fungi</taxon>
        <taxon>Dikarya</taxon>
        <taxon>Basidiomycota</taxon>
        <taxon>Agaricomycotina</taxon>
        <taxon>Agaricomycetes</taxon>
        <taxon>Russulales</taxon>
        <taxon>Lachnocladiaceae</taxon>
        <taxon>Vararia</taxon>
    </lineage>
</organism>